<feature type="domain" description="UBX" evidence="2">
    <location>
        <begin position="301"/>
        <end position="378"/>
    </location>
</feature>
<gene>
    <name evidence="4" type="ORF">DGYR_LOCUS6221</name>
</gene>
<dbReference type="Pfam" id="PF14555">
    <property type="entry name" value="UBA_4"/>
    <property type="match status" value="1"/>
</dbReference>
<keyword evidence="5" id="KW-1185">Reference proteome</keyword>
<dbReference type="Gene3D" id="1.10.8.10">
    <property type="entry name" value="DNA helicase RuvA subunit, C-terminal domain"/>
    <property type="match status" value="1"/>
</dbReference>
<evidence type="ECO:0000256" key="1">
    <source>
        <dbReference type="SAM" id="MobiDB-lite"/>
    </source>
</evidence>
<dbReference type="GO" id="GO:0007030">
    <property type="term" value="P:Golgi organization"/>
    <property type="evidence" value="ECO:0007669"/>
    <property type="project" value="TreeGrafter"/>
</dbReference>
<evidence type="ECO:0000259" key="3">
    <source>
        <dbReference type="PROSITE" id="PS51399"/>
    </source>
</evidence>
<dbReference type="InterPro" id="IPR001012">
    <property type="entry name" value="UBX_dom"/>
</dbReference>
<dbReference type="Proteomes" id="UP000549394">
    <property type="component" value="Unassembled WGS sequence"/>
</dbReference>
<dbReference type="PANTHER" id="PTHR23333">
    <property type="entry name" value="UBX DOMAIN CONTAINING PROTEIN"/>
    <property type="match status" value="1"/>
</dbReference>
<reference evidence="4 5" key="1">
    <citation type="submission" date="2020-08" db="EMBL/GenBank/DDBJ databases">
        <authorList>
            <person name="Hejnol A."/>
        </authorList>
    </citation>
    <scope>NUCLEOTIDE SEQUENCE [LARGE SCALE GENOMIC DNA]</scope>
</reference>
<dbReference type="Pfam" id="PF08059">
    <property type="entry name" value="SEP"/>
    <property type="match status" value="1"/>
</dbReference>
<dbReference type="GO" id="GO:0031468">
    <property type="term" value="P:nuclear membrane reassembly"/>
    <property type="evidence" value="ECO:0007669"/>
    <property type="project" value="TreeGrafter"/>
</dbReference>
<protein>
    <submittedName>
        <fullName evidence="4">DgyrCDS6467</fullName>
    </submittedName>
</protein>
<dbReference type="CDD" id="cd14273">
    <property type="entry name" value="UBA_TAP-C_like"/>
    <property type="match status" value="1"/>
</dbReference>
<dbReference type="EMBL" id="CAJFCJ010000007">
    <property type="protein sequence ID" value="CAD5117720.1"/>
    <property type="molecule type" value="Genomic_DNA"/>
</dbReference>
<dbReference type="InterPro" id="IPR036241">
    <property type="entry name" value="NSFL1C_SEP_dom_sf"/>
</dbReference>
<accession>A0A7I8VNA6</accession>
<dbReference type="GO" id="GO:0043130">
    <property type="term" value="F:ubiquitin binding"/>
    <property type="evidence" value="ECO:0007669"/>
    <property type="project" value="TreeGrafter"/>
</dbReference>
<feature type="compositionally biased region" description="Polar residues" evidence="1">
    <location>
        <begin position="89"/>
        <end position="99"/>
    </location>
</feature>
<dbReference type="OrthoDB" id="25887at2759"/>
<dbReference type="AlphaFoldDB" id="A0A7I8VNA6"/>
<comment type="caution">
    <text evidence="4">The sequence shown here is derived from an EMBL/GenBank/DDBJ whole genome shotgun (WGS) entry which is preliminary data.</text>
</comment>
<dbReference type="SMART" id="SM00553">
    <property type="entry name" value="SEP"/>
    <property type="match status" value="1"/>
</dbReference>
<dbReference type="SMART" id="SM00166">
    <property type="entry name" value="UBX"/>
    <property type="match status" value="1"/>
</dbReference>
<dbReference type="GO" id="GO:0043161">
    <property type="term" value="P:proteasome-mediated ubiquitin-dependent protein catabolic process"/>
    <property type="evidence" value="ECO:0007669"/>
    <property type="project" value="TreeGrafter"/>
</dbReference>
<evidence type="ECO:0000259" key="2">
    <source>
        <dbReference type="PROSITE" id="PS50033"/>
    </source>
</evidence>
<feature type="region of interest" description="Disordered" evidence="1">
    <location>
        <begin position="281"/>
        <end position="305"/>
    </location>
</feature>
<dbReference type="PROSITE" id="PS50033">
    <property type="entry name" value="UBX"/>
    <property type="match status" value="1"/>
</dbReference>
<dbReference type="Gene3D" id="3.10.20.90">
    <property type="entry name" value="Phosphatidylinositol 3-kinase Catalytic Subunit, Chain A, domain 1"/>
    <property type="match status" value="1"/>
</dbReference>
<dbReference type="Pfam" id="PF00789">
    <property type="entry name" value="UBX"/>
    <property type="match status" value="1"/>
</dbReference>
<dbReference type="GO" id="GO:0061025">
    <property type="term" value="P:membrane fusion"/>
    <property type="evidence" value="ECO:0007669"/>
    <property type="project" value="TreeGrafter"/>
</dbReference>
<sequence length="380" mass="41631">MADNSQFDNENDVQTFSEITNVSKEEASRLLEAYGGDLQAALDGFCNMEEDESGEEFRNIASAGNDPPVRIEPVKEPEKIKNPPKPTSRFGSISALRNQEANSSDSGEEEGEAYYAGGSERGTGQQVLGPPKKKDLVKNIFKSAREHGAVEVTDSAPTASGSSAFHGTGYRLGQSETEQSEVVRGRRMKKNMKVILKMYKNGFIVGDDDELRPFTNPENAKFLRDISSGHIPQELINKAEGGEVFLDMEDHREEEYVSKKKTVKAFTGYGQALGGEVSAPEAASSNIGSSVDSVRKPEVDPSKPTTNIQIRLANGSRLIAKLNTSHTVGDLKDFVRSERQEYAEANFVLMTTFPNKVYSEEDKTLEEAGLLGSAMTQRLQ</sequence>
<feature type="region of interest" description="Disordered" evidence="1">
    <location>
        <begin position="151"/>
        <end position="178"/>
    </location>
</feature>
<dbReference type="PANTHER" id="PTHR23333:SF20">
    <property type="entry name" value="NSFL1 COFACTOR P47"/>
    <property type="match status" value="1"/>
</dbReference>
<dbReference type="SUPFAM" id="SSF102848">
    <property type="entry name" value="NSFL1 (p97 ATPase) cofactor p47, SEP domain"/>
    <property type="match status" value="1"/>
</dbReference>
<dbReference type="GO" id="GO:0005634">
    <property type="term" value="C:nucleus"/>
    <property type="evidence" value="ECO:0007669"/>
    <property type="project" value="TreeGrafter"/>
</dbReference>
<dbReference type="SUPFAM" id="SSF54236">
    <property type="entry name" value="Ubiquitin-like"/>
    <property type="match status" value="1"/>
</dbReference>
<feature type="compositionally biased region" description="Polar residues" evidence="1">
    <location>
        <begin position="155"/>
        <end position="165"/>
    </location>
</feature>
<evidence type="ECO:0000313" key="5">
    <source>
        <dbReference type="Proteomes" id="UP000549394"/>
    </source>
</evidence>
<dbReference type="InterPro" id="IPR012989">
    <property type="entry name" value="SEP_domain"/>
</dbReference>
<feature type="compositionally biased region" description="Polar residues" evidence="1">
    <location>
        <begin position="283"/>
        <end position="292"/>
    </location>
</feature>
<organism evidence="4 5">
    <name type="scientific">Dimorphilus gyrociliatus</name>
    <dbReference type="NCBI Taxonomy" id="2664684"/>
    <lineage>
        <taxon>Eukaryota</taxon>
        <taxon>Metazoa</taxon>
        <taxon>Spiralia</taxon>
        <taxon>Lophotrochozoa</taxon>
        <taxon>Annelida</taxon>
        <taxon>Polychaeta</taxon>
        <taxon>Polychaeta incertae sedis</taxon>
        <taxon>Dinophilidae</taxon>
        <taxon>Dimorphilus</taxon>
    </lineage>
</organism>
<dbReference type="Gene3D" id="3.30.420.210">
    <property type="entry name" value="SEP domain"/>
    <property type="match status" value="1"/>
</dbReference>
<dbReference type="CDD" id="cd01770">
    <property type="entry name" value="UBX_UBXN2"/>
    <property type="match status" value="1"/>
</dbReference>
<name>A0A7I8VNA6_9ANNE</name>
<dbReference type="GO" id="GO:0000045">
    <property type="term" value="P:autophagosome assembly"/>
    <property type="evidence" value="ECO:0007669"/>
    <property type="project" value="TreeGrafter"/>
</dbReference>
<feature type="compositionally biased region" description="Basic and acidic residues" evidence="1">
    <location>
        <begin position="72"/>
        <end position="81"/>
    </location>
</feature>
<dbReference type="PROSITE" id="PS51399">
    <property type="entry name" value="SEP"/>
    <property type="match status" value="1"/>
</dbReference>
<evidence type="ECO:0000313" key="4">
    <source>
        <dbReference type="EMBL" id="CAD5117720.1"/>
    </source>
</evidence>
<dbReference type="InterPro" id="IPR029071">
    <property type="entry name" value="Ubiquitin-like_domsf"/>
</dbReference>
<feature type="region of interest" description="Disordered" evidence="1">
    <location>
        <begin position="51"/>
        <end position="132"/>
    </location>
</feature>
<dbReference type="GO" id="GO:0005829">
    <property type="term" value="C:cytosol"/>
    <property type="evidence" value="ECO:0007669"/>
    <property type="project" value="TreeGrafter"/>
</dbReference>
<feature type="domain" description="SEP" evidence="3">
    <location>
        <begin position="191"/>
        <end position="257"/>
    </location>
</feature>
<proteinExistence type="predicted"/>